<proteinExistence type="predicted"/>
<accession>A0ABZ2XH37</accession>
<keyword evidence="2" id="KW-1185">Reference proteome</keyword>
<evidence type="ECO:0000313" key="2">
    <source>
        <dbReference type="Proteomes" id="UP001479520"/>
    </source>
</evidence>
<organism evidence="1 2">
    <name type="scientific">Azonexus hydrophilus</name>
    <dbReference type="NCBI Taxonomy" id="418702"/>
    <lineage>
        <taxon>Bacteria</taxon>
        <taxon>Pseudomonadati</taxon>
        <taxon>Pseudomonadota</taxon>
        <taxon>Betaproteobacteria</taxon>
        <taxon>Rhodocyclales</taxon>
        <taxon>Azonexaceae</taxon>
        <taxon>Azonexus</taxon>
    </lineage>
</organism>
<sequence>MDVSAIVGASGALTQQQTAMQASMLVLKKAIDIEAANALQLLQTLPQVASNPANLGNSIDIRA</sequence>
<reference evidence="1 2" key="1">
    <citation type="submission" date="2024-04" db="EMBL/GenBank/DDBJ databases">
        <title>Dissimilatory iodate-reducing microorganisms contribute to the enrichment of iodine in groundwater.</title>
        <authorList>
            <person name="Jiang Z."/>
        </authorList>
    </citation>
    <scope>NUCLEOTIDE SEQUENCE [LARGE SCALE GENOMIC DNA]</scope>
    <source>
        <strain evidence="1 2">NCP973</strain>
    </source>
</reference>
<dbReference type="RefSeq" id="WP_028993829.1">
    <property type="nucleotide sequence ID" value="NZ_CALFBA010000165.1"/>
</dbReference>
<gene>
    <name evidence="1" type="ORF">AADV58_01990</name>
</gene>
<dbReference type="EMBL" id="CP151406">
    <property type="protein sequence ID" value="WZJ21941.1"/>
    <property type="molecule type" value="Genomic_DNA"/>
</dbReference>
<dbReference type="Proteomes" id="UP001479520">
    <property type="component" value="Chromosome"/>
</dbReference>
<name>A0ABZ2XH37_9RHOO</name>
<evidence type="ECO:0000313" key="1">
    <source>
        <dbReference type="EMBL" id="WZJ21941.1"/>
    </source>
</evidence>
<dbReference type="InterPro" id="IPR025906">
    <property type="entry name" value="YjfB_motility"/>
</dbReference>
<dbReference type="Pfam" id="PF14070">
    <property type="entry name" value="YjfB_motility"/>
    <property type="match status" value="1"/>
</dbReference>
<protein>
    <submittedName>
        <fullName evidence="1">YjfB family protein</fullName>
    </submittedName>
</protein>